<keyword evidence="4 11" id="KW-0812">Transmembrane</keyword>
<keyword evidence="5" id="KW-0677">Repeat</keyword>
<dbReference type="GO" id="GO:0016887">
    <property type="term" value="F:ATP hydrolysis activity"/>
    <property type="evidence" value="ECO:0007669"/>
    <property type="project" value="InterPro"/>
</dbReference>
<feature type="domain" description="ABC transporter" evidence="12">
    <location>
        <begin position="1239"/>
        <end position="1475"/>
    </location>
</feature>
<dbReference type="Gene3D" id="3.40.50.300">
    <property type="entry name" value="P-loop containing nucleotide triphosphate hydrolases"/>
    <property type="match status" value="2"/>
</dbReference>
<dbReference type="Proteomes" id="UP000325113">
    <property type="component" value="Unassembled WGS sequence"/>
</dbReference>
<evidence type="ECO:0000256" key="1">
    <source>
        <dbReference type="ARBA" id="ARBA00004141"/>
    </source>
</evidence>
<dbReference type="GO" id="GO:0140359">
    <property type="term" value="F:ABC-type transporter activity"/>
    <property type="evidence" value="ECO:0007669"/>
    <property type="project" value="InterPro"/>
</dbReference>
<evidence type="ECO:0000256" key="8">
    <source>
        <dbReference type="ARBA" id="ARBA00022989"/>
    </source>
</evidence>
<dbReference type="Gene3D" id="1.20.1560.10">
    <property type="entry name" value="ABC transporter type 1, transmembrane domain"/>
    <property type="match status" value="2"/>
</dbReference>
<dbReference type="PROSITE" id="PS50929">
    <property type="entry name" value="ABC_TM1F"/>
    <property type="match status" value="2"/>
</dbReference>
<feature type="transmembrane region" description="Helical" evidence="11">
    <location>
        <begin position="890"/>
        <end position="911"/>
    </location>
</feature>
<feature type="transmembrane region" description="Helical" evidence="11">
    <location>
        <begin position="1005"/>
        <end position="1021"/>
    </location>
</feature>
<keyword evidence="7" id="KW-0067">ATP-binding</keyword>
<feature type="transmembrane region" description="Helical" evidence="11">
    <location>
        <begin position="234"/>
        <end position="252"/>
    </location>
</feature>
<feature type="domain" description="ABC transmembrane type-1" evidence="13">
    <location>
        <begin position="108"/>
        <end position="378"/>
    </location>
</feature>
<feature type="domain" description="ABC transmembrane type-1" evidence="13">
    <location>
        <begin position="895"/>
        <end position="1169"/>
    </location>
</feature>
<evidence type="ECO:0000256" key="5">
    <source>
        <dbReference type="ARBA" id="ARBA00022737"/>
    </source>
</evidence>
<dbReference type="SUPFAM" id="SSF52540">
    <property type="entry name" value="P-loop containing nucleoside triphosphate hydrolases"/>
    <property type="match status" value="2"/>
</dbReference>
<dbReference type="FunFam" id="1.20.1560.10:FF:000013">
    <property type="entry name" value="ABC transporter C family member 2"/>
    <property type="match status" value="1"/>
</dbReference>
<keyword evidence="8 11" id="KW-1133">Transmembrane helix</keyword>
<feature type="domain" description="ABC transporter" evidence="12">
    <location>
        <begin position="506"/>
        <end position="747"/>
    </location>
</feature>
<dbReference type="PANTHER" id="PTHR24223">
    <property type="entry name" value="ATP-BINDING CASSETTE SUB-FAMILY C"/>
    <property type="match status" value="1"/>
</dbReference>
<dbReference type="EMBL" id="VLTM01000003">
    <property type="protein sequence ID" value="KAA0168141.1"/>
    <property type="molecule type" value="Genomic_DNA"/>
</dbReference>
<dbReference type="InterPro" id="IPR050173">
    <property type="entry name" value="ABC_transporter_C-like"/>
</dbReference>
<evidence type="ECO:0000256" key="6">
    <source>
        <dbReference type="ARBA" id="ARBA00022741"/>
    </source>
</evidence>
<organism evidence="14 15">
    <name type="scientific">Cafeteria roenbergensis</name>
    <name type="common">Marine flagellate</name>
    <dbReference type="NCBI Taxonomy" id="33653"/>
    <lineage>
        <taxon>Eukaryota</taxon>
        <taxon>Sar</taxon>
        <taxon>Stramenopiles</taxon>
        <taxon>Bigyra</taxon>
        <taxon>Opalozoa</taxon>
        <taxon>Bicosoecida</taxon>
        <taxon>Cafeteriaceae</taxon>
        <taxon>Cafeteria</taxon>
    </lineage>
</organism>
<evidence type="ECO:0000256" key="7">
    <source>
        <dbReference type="ARBA" id="ARBA00022840"/>
    </source>
</evidence>
<feature type="region of interest" description="Disordered" evidence="10">
    <location>
        <begin position="759"/>
        <end position="860"/>
    </location>
</feature>
<feature type="region of interest" description="Disordered" evidence="10">
    <location>
        <begin position="477"/>
        <end position="496"/>
    </location>
</feature>
<dbReference type="InterPro" id="IPR017871">
    <property type="entry name" value="ABC_transporter-like_CS"/>
</dbReference>
<evidence type="ECO:0000313" key="14">
    <source>
        <dbReference type="EMBL" id="KAA0168141.1"/>
    </source>
</evidence>
<evidence type="ECO:0000256" key="9">
    <source>
        <dbReference type="ARBA" id="ARBA00023136"/>
    </source>
</evidence>
<evidence type="ECO:0000259" key="13">
    <source>
        <dbReference type="PROSITE" id="PS50929"/>
    </source>
</evidence>
<evidence type="ECO:0000256" key="11">
    <source>
        <dbReference type="SAM" id="Phobius"/>
    </source>
</evidence>
<sequence>MCRPRADEAKSVPSSVSDEWRAWVFPSHFTFGWLSPLLSLGYSRPLQESDLGELAFIDRAGNVASRLRHAIDSSSSMWWAMAHAFGALWCTRSPASWSATCLDSYRCPLALSGIVRHIETGGAETLGGLGLGYWWAIAVLCSSVLQNVLLHQHHHWAIRAGMHARVSTSGVVFEKALRLSSGELAAAGGGQAQNLAQADSQRIMFIFYFGAYSVAVPIQVGIAVYLLWAQLGPASLVGLAIMLLNVPAQRIIGGMMGRNSASAMGRSDDRIAKTTELLGGVRVVKLFGLEFPFLSRIAAARDAEVTFLRRVAIINGSNASLTDAVPVVVAVLTFLTYSLTAAPGEELGVGQAFTSLAVFDILRLPLLVAPMLSDAIAGANVALTRLRSFLVRGDTEKYLRIEGVPTSEPSGRAAAEASAASSAAADDAVIVVTPGEFVWPVVAPVSGSSTDDATPPAAASSKSQAAPAAAAAATAASASGTGSDGEAGAEEAPGKVFDGLKIPSGLRLPKGLTAVCGSVGAGKSSLVAALTGEMSAAGEGGAKPTVTMRLPEAVASAVARQHERAAKAWEQGTFGMPGDIDEADPASAIAVVSQNPWLLGATVQDNITFGRAYDETRFRHVVEVCRLATDLEALPSGQHTEVGPSGNTTSGGQRARISLARAVYAEAPVVVLDDVLSAVDADVASKLFTDVIRTELADRTVVLVSQQMQYVMASDRVVVLDAGEVRPPVTPAELTAEVESAGRSHPLHSMFAAQDRAKTLMRAQAAEGDAAGRAGPGAAAGTAAKPEAGAEESTSQASSPVAADAADVSPAVGDDTSTAKGGEDGRGAPEAAAEARSGGGDGGSPAAPAKPGRVVDKDEGRIVEEEKRTTGAVSAAVYARYWSMLGTPSAMGVSIFLVLVTLARVATDFWLSIWSSNALGESVAYYVAIYAGISAAAIVSVLAYQCSWACGGVAASVRLHEGLMSRIIRAPIGWFDATPAGRIISRVSADLATVDKQLVQTSAQFLKTLLLVLATLITQAVVQPYVIIGFVVAFGYYAAVAGYFRVSSREIKRLDNATRAPVATHISQTIAGLSHGGLRAFGHQGRFLREVMSRLDANSRAFWKLNLVNRWLGIRLDLTGAIVVGTVAFAAVGTTGTASAGLSGLSLSFALLVVSQLNWLVRGFVDAEQFMASVERILEYTDDVPQEGPLAADDEEGKRVTLDAAAAADRDGDKDLAAVLRRRADVQAAPAGWPSSGALTVDGLVMRYNRKHTEPVLRGVSFKVESGQRIGIAGRTGGGKSSLLQCLFRTVEAEAGTICIDGQDISRLGLHTVRGALAIIPQDSVVFAASVRFNLAPGFEAGDPAAPSDEEMLKALSMARLADKVSSLGGLEATVGALSSGERQLLCIARAMLSKAPIVVLDEATASVDMHTDHLIQTVIREAFAGRTLLTVAHRLETIADYDKILVLVAGRVAEFDSPEALLRDPSSEYAQLVKRADEAGTAKDGASE</sequence>
<feature type="compositionally biased region" description="Low complexity" evidence="10">
    <location>
        <begin position="797"/>
        <end position="812"/>
    </location>
</feature>
<feature type="transmembrane region" description="Helical" evidence="11">
    <location>
        <begin position="205"/>
        <end position="228"/>
    </location>
</feature>
<dbReference type="CDD" id="cd18579">
    <property type="entry name" value="ABC_6TM_ABCC_D1"/>
    <property type="match status" value="1"/>
</dbReference>
<protein>
    <submittedName>
        <fullName evidence="14">Uncharacterized protein</fullName>
    </submittedName>
</protein>
<dbReference type="PANTHER" id="PTHR24223:SF456">
    <property type="entry name" value="MULTIDRUG RESISTANCE-ASSOCIATED PROTEIN LETHAL(2)03659"/>
    <property type="match status" value="1"/>
</dbReference>
<accession>A0A5A8DWP5</accession>
<reference evidence="14 15" key="1">
    <citation type="submission" date="2019-07" db="EMBL/GenBank/DDBJ databases">
        <title>Genomes of Cafeteria roenbergensis.</title>
        <authorList>
            <person name="Fischer M.G."/>
            <person name="Hackl T."/>
            <person name="Roman M."/>
        </authorList>
    </citation>
    <scope>NUCLEOTIDE SEQUENCE [LARGE SCALE GENOMIC DNA]</scope>
    <source>
        <strain evidence="14 15">Cflag</strain>
    </source>
</reference>
<dbReference type="Pfam" id="PF00005">
    <property type="entry name" value="ABC_tran"/>
    <property type="match status" value="2"/>
</dbReference>
<dbReference type="GO" id="GO:0016020">
    <property type="term" value="C:membrane"/>
    <property type="evidence" value="ECO:0007669"/>
    <property type="project" value="UniProtKB-SubCell"/>
</dbReference>
<evidence type="ECO:0000313" key="15">
    <source>
        <dbReference type="Proteomes" id="UP000325113"/>
    </source>
</evidence>
<evidence type="ECO:0000259" key="12">
    <source>
        <dbReference type="PROSITE" id="PS50893"/>
    </source>
</evidence>
<dbReference type="FunFam" id="1.20.1560.10:FF:000006">
    <property type="entry name" value="ATP-binding cassette, sub-family C (CFTR/MRP), member 9"/>
    <property type="match status" value="1"/>
</dbReference>
<feature type="transmembrane region" description="Helical" evidence="11">
    <location>
        <begin position="923"/>
        <end position="944"/>
    </location>
</feature>
<dbReference type="InterPro" id="IPR011527">
    <property type="entry name" value="ABC1_TM_dom"/>
</dbReference>
<dbReference type="InterPro" id="IPR003439">
    <property type="entry name" value="ABC_transporter-like_ATP-bd"/>
</dbReference>
<evidence type="ECO:0000256" key="10">
    <source>
        <dbReference type="SAM" id="MobiDB-lite"/>
    </source>
</evidence>
<dbReference type="PROSITE" id="PS00211">
    <property type="entry name" value="ABC_TRANSPORTER_1"/>
    <property type="match status" value="1"/>
</dbReference>
<dbReference type="Pfam" id="PF00664">
    <property type="entry name" value="ABC_membrane"/>
    <property type="match status" value="2"/>
</dbReference>
<feature type="compositionally biased region" description="Low complexity" evidence="10">
    <location>
        <begin position="763"/>
        <end position="787"/>
    </location>
</feature>
<dbReference type="SUPFAM" id="SSF90123">
    <property type="entry name" value="ABC transporter transmembrane region"/>
    <property type="match status" value="2"/>
</dbReference>
<dbReference type="GO" id="GO:0005524">
    <property type="term" value="F:ATP binding"/>
    <property type="evidence" value="ECO:0007669"/>
    <property type="project" value="UniProtKB-KW"/>
</dbReference>
<dbReference type="FunFam" id="3.40.50.300:FF:000838">
    <property type="entry name" value="ABC multidrug transporter (Eurofung)"/>
    <property type="match status" value="1"/>
</dbReference>
<keyword evidence="9 11" id="KW-0472">Membrane</keyword>
<feature type="transmembrane region" description="Helical" evidence="11">
    <location>
        <begin position="1027"/>
        <end position="1046"/>
    </location>
</feature>
<comment type="caution">
    <text evidence="14">The sequence shown here is derived from an EMBL/GenBank/DDBJ whole genome shotgun (WGS) entry which is preliminary data.</text>
</comment>
<feature type="transmembrane region" description="Helical" evidence="11">
    <location>
        <begin position="1112"/>
        <end position="1132"/>
    </location>
</feature>
<evidence type="ECO:0000256" key="4">
    <source>
        <dbReference type="ARBA" id="ARBA00022692"/>
    </source>
</evidence>
<proteinExistence type="inferred from homology"/>
<evidence type="ECO:0000256" key="3">
    <source>
        <dbReference type="ARBA" id="ARBA00022448"/>
    </source>
</evidence>
<gene>
    <name evidence="14" type="ORF">FNF31_00639</name>
</gene>
<dbReference type="InterPro" id="IPR044746">
    <property type="entry name" value="ABCC_6TM_D1"/>
</dbReference>
<feature type="compositionally biased region" description="Low complexity" evidence="10">
    <location>
        <begin position="477"/>
        <end position="486"/>
    </location>
</feature>
<dbReference type="InterPro" id="IPR027417">
    <property type="entry name" value="P-loop_NTPase"/>
</dbReference>
<dbReference type="InterPro" id="IPR003593">
    <property type="entry name" value="AAA+_ATPase"/>
</dbReference>
<comment type="similarity">
    <text evidence="2">Belongs to the ABC transporter superfamily. ABCC family. Conjugate transporter (TC 3.A.1.208) subfamily.</text>
</comment>
<comment type="subcellular location">
    <subcellularLocation>
        <location evidence="1">Membrane</location>
        <topology evidence="1">Multi-pass membrane protein</topology>
    </subcellularLocation>
</comment>
<keyword evidence="6" id="KW-0547">Nucleotide-binding</keyword>
<evidence type="ECO:0000256" key="2">
    <source>
        <dbReference type="ARBA" id="ARBA00009726"/>
    </source>
</evidence>
<keyword evidence="3" id="KW-0813">Transport</keyword>
<dbReference type="SMART" id="SM00382">
    <property type="entry name" value="AAA"/>
    <property type="match status" value="2"/>
</dbReference>
<dbReference type="InterPro" id="IPR036640">
    <property type="entry name" value="ABC1_TM_sf"/>
</dbReference>
<dbReference type="CDD" id="cd03244">
    <property type="entry name" value="ABCC_MRP_domain2"/>
    <property type="match status" value="1"/>
</dbReference>
<dbReference type="PROSITE" id="PS50893">
    <property type="entry name" value="ABC_TRANSPORTER_2"/>
    <property type="match status" value="2"/>
</dbReference>
<name>A0A5A8DWP5_CAFRO</name>